<dbReference type="OrthoDB" id="10012223at2759"/>
<feature type="transmembrane region" description="Helical" evidence="5">
    <location>
        <begin position="60"/>
        <end position="79"/>
    </location>
</feature>
<keyword evidence="7" id="KW-1185">Reference proteome</keyword>
<keyword evidence="3 5" id="KW-1133">Transmembrane helix</keyword>
<dbReference type="STRING" id="1442371.A0A0D2JR96"/>
<dbReference type="EMBL" id="KN848080">
    <property type="protein sequence ID" value="KIX95887.1"/>
    <property type="molecule type" value="Genomic_DNA"/>
</dbReference>
<dbReference type="PANTHER" id="PTHR34292">
    <property type="entry name" value="OUTER SPORE WALL PROTEIN LDS1"/>
    <property type="match status" value="1"/>
</dbReference>
<evidence type="ECO:0000256" key="2">
    <source>
        <dbReference type="ARBA" id="ARBA00022692"/>
    </source>
</evidence>
<evidence type="ECO:0008006" key="8">
    <source>
        <dbReference type="Google" id="ProtNLM"/>
    </source>
</evidence>
<dbReference type="PANTHER" id="PTHR34292:SF2">
    <property type="entry name" value="OUTER SPORE WALL PROTEIN LDS1"/>
    <property type="match status" value="1"/>
</dbReference>
<evidence type="ECO:0000256" key="4">
    <source>
        <dbReference type="ARBA" id="ARBA00023136"/>
    </source>
</evidence>
<protein>
    <recommendedName>
        <fullName evidence="8">Outer spore wall protein RRT8</fullName>
    </recommendedName>
</protein>
<dbReference type="GO" id="GO:0005628">
    <property type="term" value="C:prospore membrane"/>
    <property type="evidence" value="ECO:0007669"/>
    <property type="project" value="TreeGrafter"/>
</dbReference>
<dbReference type="RefSeq" id="XP_016630010.1">
    <property type="nucleotide sequence ID" value="XM_016779091.1"/>
</dbReference>
<evidence type="ECO:0000256" key="5">
    <source>
        <dbReference type="SAM" id="Phobius"/>
    </source>
</evidence>
<keyword evidence="2 5" id="KW-0812">Transmembrane</keyword>
<feature type="transmembrane region" description="Helical" evidence="5">
    <location>
        <begin position="175"/>
        <end position="195"/>
    </location>
</feature>
<dbReference type="AlphaFoldDB" id="A0A0D2JR96"/>
<comment type="subcellular location">
    <subcellularLocation>
        <location evidence="1">Membrane</location>
        <topology evidence="1">Multi-pass membrane protein</topology>
    </subcellularLocation>
</comment>
<name>A0A0D2JR96_9EURO</name>
<sequence length="283" mass="31418">MADRVKQVAAEEADNIRRVTEEAVKSRAYLYPFKARLFRQRNITFLTVHRDLWRPLTSKLAPTITLSIGVTTFMFLVAYVPQAAVMAFTSGPVAAISAALLTLSESSTLINLLSRTFLIEEALVDTFDGTLLSRSCTNLVEEGRQIKAGGDNIARLGKLLKRPFAKFAPNAIIRYLIYLPLNFIPVVGTVIFIALQGKRAGPAAHTRYFQLKEWNKRQRETHIAEHRGGYTAFGVAAFLLEMIPFANLIFAFTNTVGAALWAADIEKNATTAPKVRELAEKAE</sequence>
<dbReference type="GO" id="GO:0005619">
    <property type="term" value="C:ascospore wall"/>
    <property type="evidence" value="ECO:0007669"/>
    <property type="project" value="TreeGrafter"/>
</dbReference>
<organism evidence="6 7">
    <name type="scientific">Fonsecaea multimorphosa CBS 102226</name>
    <dbReference type="NCBI Taxonomy" id="1442371"/>
    <lineage>
        <taxon>Eukaryota</taxon>
        <taxon>Fungi</taxon>
        <taxon>Dikarya</taxon>
        <taxon>Ascomycota</taxon>
        <taxon>Pezizomycotina</taxon>
        <taxon>Eurotiomycetes</taxon>
        <taxon>Chaetothyriomycetidae</taxon>
        <taxon>Chaetothyriales</taxon>
        <taxon>Herpotrichiellaceae</taxon>
        <taxon>Fonsecaea</taxon>
    </lineage>
</organism>
<dbReference type="InterPro" id="IPR052786">
    <property type="entry name" value="Spore_wall_assembly"/>
</dbReference>
<dbReference type="GeneID" id="27714341"/>
<dbReference type="VEuPathDB" id="FungiDB:Z520_08595"/>
<accession>A0A0D2JR96</accession>
<reference evidence="6 7" key="1">
    <citation type="submission" date="2015-01" db="EMBL/GenBank/DDBJ databases">
        <title>The Genome Sequence of Fonsecaea multimorphosa CBS 102226.</title>
        <authorList>
            <consortium name="The Broad Institute Genomics Platform"/>
            <person name="Cuomo C."/>
            <person name="de Hoog S."/>
            <person name="Gorbushina A."/>
            <person name="Stielow B."/>
            <person name="Teixiera M."/>
            <person name="Abouelleil A."/>
            <person name="Chapman S.B."/>
            <person name="Priest M."/>
            <person name="Young S.K."/>
            <person name="Wortman J."/>
            <person name="Nusbaum C."/>
            <person name="Birren B."/>
        </authorList>
    </citation>
    <scope>NUCLEOTIDE SEQUENCE [LARGE SCALE GENOMIC DNA]</scope>
    <source>
        <strain evidence="6 7">CBS 102226</strain>
    </source>
</reference>
<gene>
    <name evidence="6" type="ORF">Z520_08595</name>
</gene>
<evidence type="ECO:0000256" key="3">
    <source>
        <dbReference type="ARBA" id="ARBA00022989"/>
    </source>
</evidence>
<dbReference type="Pfam" id="PF07264">
    <property type="entry name" value="EI24"/>
    <property type="match status" value="1"/>
</dbReference>
<evidence type="ECO:0000256" key="1">
    <source>
        <dbReference type="ARBA" id="ARBA00004141"/>
    </source>
</evidence>
<proteinExistence type="predicted"/>
<dbReference type="Proteomes" id="UP000053411">
    <property type="component" value="Unassembled WGS sequence"/>
</dbReference>
<dbReference type="GO" id="GO:0005811">
    <property type="term" value="C:lipid droplet"/>
    <property type="evidence" value="ECO:0007669"/>
    <property type="project" value="TreeGrafter"/>
</dbReference>
<evidence type="ECO:0000313" key="7">
    <source>
        <dbReference type="Proteomes" id="UP000053411"/>
    </source>
</evidence>
<evidence type="ECO:0000313" key="6">
    <source>
        <dbReference type="EMBL" id="KIX95887.1"/>
    </source>
</evidence>
<keyword evidence="4 5" id="KW-0472">Membrane</keyword>
<dbReference type="InterPro" id="IPR059112">
    <property type="entry name" value="CysZ/EI24"/>
</dbReference>
<feature type="transmembrane region" description="Helical" evidence="5">
    <location>
        <begin position="85"/>
        <end position="103"/>
    </location>
</feature>